<organism evidence="5 6">
    <name type="scientific">Herbaspirillum robiniae</name>
    <dbReference type="NCBI Taxonomy" id="2014887"/>
    <lineage>
        <taxon>Bacteria</taxon>
        <taxon>Pseudomonadati</taxon>
        <taxon>Pseudomonadota</taxon>
        <taxon>Betaproteobacteria</taxon>
        <taxon>Burkholderiales</taxon>
        <taxon>Oxalobacteraceae</taxon>
        <taxon>Herbaspirillum</taxon>
    </lineage>
</organism>
<dbReference type="Gene3D" id="1.20.120.530">
    <property type="entry name" value="GntR ligand-binding domain-like"/>
    <property type="match status" value="1"/>
</dbReference>
<dbReference type="InterPro" id="IPR000524">
    <property type="entry name" value="Tscrpt_reg_HTH_GntR"/>
</dbReference>
<keyword evidence="1" id="KW-0805">Transcription regulation</keyword>
<dbReference type="InterPro" id="IPR008920">
    <property type="entry name" value="TF_FadR/GntR_C"/>
</dbReference>
<dbReference type="SUPFAM" id="SSF46785">
    <property type="entry name" value="Winged helix' DNA-binding domain"/>
    <property type="match status" value="1"/>
</dbReference>
<proteinExistence type="predicted"/>
<comment type="caution">
    <text evidence="5">The sequence shown here is derived from an EMBL/GenBank/DDBJ whole genome shotgun (WGS) entry which is preliminary data.</text>
</comment>
<evidence type="ECO:0000313" key="6">
    <source>
        <dbReference type="Proteomes" id="UP000197596"/>
    </source>
</evidence>
<evidence type="ECO:0000256" key="3">
    <source>
        <dbReference type="ARBA" id="ARBA00023163"/>
    </source>
</evidence>
<feature type="domain" description="HTH gntR-type" evidence="4">
    <location>
        <begin position="7"/>
        <end position="74"/>
    </location>
</feature>
<dbReference type="GO" id="GO:0003700">
    <property type="term" value="F:DNA-binding transcription factor activity"/>
    <property type="evidence" value="ECO:0007669"/>
    <property type="project" value="InterPro"/>
</dbReference>
<dbReference type="Pfam" id="PF07729">
    <property type="entry name" value="FCD"/>
    <property type="match status" value="1"/>
</dbReference>
<dbReference type="SUPFAM" id="SSF48008">
    <property type="entry name" value="GntR ligand-binding domain-like"/>
    <property type="match status" value="1"/>
</dbReference>
<dbReference type="GO" id="GO:0003677">
    <property type="term" value="F:DNA binding"/>
    <property type="evidence" value="ECO:0007669"/>
    <property type="project" value="UniProtKB-KW"/>
</dbReference>
<gene>
    <name evidence="5" type="ORF">CEJ42_23295</name>
</gene>
<dbReference type="RefSeq" id="WP_088752718.1">
    <property type="nucleotide sequence ID" value="NZ_CP193789.1"/>
</dbReference>
<dbReference type="SMART" id="SM00895">
    <property type="entry name" value="FCD"/>
    <property type="match status" value="1"/>
</dbReference>
<dbReference type="PROSITE" id="PS50949">
    <property type="entry name" value="HTH_GNTR"/>
    <property type="match status" value="1"/>
</dbReference>
<sequence length="234" mass="27101">MTVTVANPLAEQVYNRLKDDIFNFRLLPGDNFTETEMAQRQGVSRTPLRDALFRLQREGYLEVGFRRGWKVCAIDFDRLDNLYDLRIVLEMAALDKLCQQQEPATGLEALNAIWLVAPEARETDAVRVAEFDEAFHTNLVAAAGNEEMTRVHTEVTEKIRIVRRLDFLKKKRIEATYEEHAKILQLVAKRRATEAQILLRAHITQSKLEVRKITIWMLAEARQEQEPEALQAQR</sequence>
<dbReference type="CDD" id="cd07377">
    <property type="entry name" value="WHTH_GntR"/>
    <property type="match status" value="1"/>
</dbReference>
<accession>A0A246WK30</accession>
<keyword evidence="2" id="KW-0238">DNA-binding</keyword>
<evidence type="ECO:0000259" key="4">
    <source>
        <dbReference type="PROSITE" id="PS50949"/>
    </source>
</evidence>
<dbReference type="InterPro" id="IPR036390">
    <property type="entry name" value="WH_DNA-bd_sf"/>
</dbReference>
<name>A0A246WK30_9BURK</name>
<evidence type="ECO:0000256" key="2">
    <source>
        <dbReference type="ARBA" id="ARBA00023125"/>
    </source>
</evidence>
<dbReference type="InterPro" id="IPR036388">
    <property type="entry name" value="WH-like_DNA-bd_sf"/>
</dbReference>
<dbReference type="Pfam" id="PF00392">
    <property type="entry name" value="GntR"/>
    <property type="match status" value="1"/>
</dbReference>
<reference evidence="5 6" key="1">
    <citation type="submission" date="2017-06" db="EMBL/GenBank/DDBJ databases">
        <title>Herbaspirillum phytohormonus sp. nov., isolated from the root nodule of Robinia pseudoacacia in lead-zinc mine.</title>
        <authorList>
            <person name="Fan M."/>
            <person name="Lin Y."/>
        </authorList>
    </citation>
    <scope>NUCLEOTIDE SEQUENCE [LARGE SCALE GENOMIC DNA]</scope>
    <source>
        <strain evidence="5 6">HZ10</strain>
    </source>
</reference>
<evidence type="ECO:0000256" key="1">
    <source>
        <dbReference type="ARBA" id="ARBA00023015"/>
    </source>
</evidence>
<dbReference type="Proteomes" id="UP000197596">
    <property type="component" value="Unassembled WGS sequence"/>
</dbReference>
<dbReference type="InterPro" id="IPR011711">
    <property type="entry name" value="GntR_C"/>
</dbReference>
<protein>
    <submittedName>
        <fullName evidence="5">GntR family transcriptional regulator</fullName>
    </submittedName>
</protein>
<dbReference type="Gene3D" id="1.10.10.10">
    <property type="entry name" value="Winged helix-like DNA-binding domain superfamily/Winged helix DNA-binding domain"/>
    <property type="match status" value="1"/>
</dbReference>
<keyword evidence="3" id="KW-0804">Transcription</keyword>
<evidence type="ECO:0000313" key="5">
    <source>
        <dbReference type="EMBL" id="OWY26532.1"/>
    </source>
</evidence>
<dbReference type="PANTHER" id="PTHR43537">
    <property type="entry name" value="TRANSCRIPTIONAL REGULATOR, GNTR FAMILY"/>
    <property type="match status" value="1"/>
</dbReference>
<dbReference type="PANTHER" id="PTHR43537:SF45">
    <property type="entry name" value="GNTR FAMILY REGULATORY PROTEIN"/>
    <property type="match status" value="1"/>
</dbReference>
<dbReference type="EMBL" id="NJGU01000018">
    <property type="protein sequence ID" value="OWY26532.1"/>
    <property type="molecule type" value="Genomic_DNA"/>
</dbReference>
<dbReference type="SMART" id="SM00345">
    <property type="entry name" value="HTH_GNTR"/>
    <property type="match status" value="1"/>
</dbReference>
<dbReference type="AlphaFoldDB" id="A0A246WK30"/>